<dbReference type="EMBL" id="BARV01021516">
    <property type="protein sequence ID" value="GAI24551.1"/>
    <property type="molecule type" value="Genomic_DNA"/>
</dbReference>
<name>X1N2S9_9ZZZZ</name>
<proteinExistence type="predicted"/>
<reference evidence="2" key="1">
    <citation type="journal article" date="2014" name="Front. Microbiol.">
        <title>High frequency of phylogenetically diverse reductive dehalogenase-homologous genes in deep subseafloor sedimentary metagenomes.</title>
        <authorList>
            <person name="Kawai M."/>
            <person name="Futagami T."/>
            <person name="Toyoda A."/>
            <person name="Takaki Y."/>
            <person name="Nishi S."/>
            <person name="Hori S."/>
            <person name="Arai W."/>
            <person name="Tsubouchi T."/>
            <person name="Morono Y."/>
            <person name="Uchiyama I."/>
            <person name="Ito T."/>
            <person name="Fujiyama A."/>
            <person name="Inagaki F."/>
            <person name="Takami H."/>
        </authorList>
    </citation>
    <scope>NUCLEOTIDE SEQUENCE</scope>
    <source>
        <strain evidence="2">Expedition CK06-06</strain>
    </source>
</reference>
<comment type="caution">
    <text evidence="2">The sequence shown here is derived from an EMBL/GenBank/DDBJ whole genome shotgun (WGS) entry which is preliminary data.</text>
</comment>
<feature type="non-terminal residue" evidence="2">
    <location>
        <position position="1"/>
    </location>
</feature>
<protein>
    <submittedName>
        <fullName evidence="2">Uncharacterized protein</fullName>
    </submittedName>
</protein>
<dbReference type="InterPro" id="IPR011990">
    <property type="entry name" value="TPR-like_helical_dom_sf"/>
</dbReference>
<keyword evidence="1" id="KW-1133">Transmembrane helix</keyword>
<accession>X1N2S9</accession>
<gene>
    <name evidence="2" type="ORF">S06H3_35632</name>
</gene>
<dbReference type="AlphaFoldDB" id="X1N2S9"/>
<evidence type="ECO:0000256" key="1">
    <source>
        <dbReference type="SAM" id="Phobius"/>
    </source>
</evidence>
<sequence length="272" mass="31470">VRLDVQAELSAHFEDELKDLATDEEKAQKAQQLIAGFGDVKLLAVLLRRAKKRCRPLWRTMVARTFQTIGVLILCFIIYTAWFLTGKPVVTVDYIAELNRIVRPTADDSQNAAPLYHKAAKAYEELPDDIVILLHTRYKQATAEQKPLINKWLADNKEILDLVIAGTQKPYYWQKYEEGGGVEGMMSILMPHLTEFQRLAYALRWRAQLHAEQGRYEEAFDDLKSCYRLGRHLKDRPFLIEQLVGFSIERTVTEALLHIFCEHEIDLVRLTK</sequence>
<feature type="non-terminal residue" evidence="2">
    <location>
        <position position="272"/>
    </location>
</feature>
<organism evidence="2">
    <name type="scientific">marine sediment metagenome</name>
    <dbReference type="NCBI Taxonomy" id="412755"/>
    <lineage>
        <taxon>unclassified sequences</taxon>
        <taxon>metagenomes</taxon>
        <taxon>ecological metagenomes</taxon>
    </lineage>
</organism>
<keyword evidence="1" id="KW-0812">Transmembrane</keyword>
<keyword evidence="1" id="KW-0472">Membrane</keyword>
<dbReference type="SUPFAM" id="SSF48452">
    <property type="entry name" value="TPR-like"/>
    <property type="match status" value="1"/>
</dbReference>
<evidence type="ECO:0000313" key="2">
    <source>
        <dbReference type="EMBL" id="GAI24551.1"/>
    </source>
</evidence>
<feature type="transmembrane region" description="Helical" evidence="1">
    <location>
        <begin position="61"/>
        <end position="84"/>
    </location>
</feature>